<dbReference type="EMBL" id="JAFBDZ010000002">
    <property type="protein sequence ID" value="MBM7585154.1"/>
    <property type="molecule type" value="Genomic_DNA"/>
</dbReference>
<dbReference type="PROSITE" id="PS51819">
    <property type="entry name" value="VOC"/>
    <property type="match status" value="1"/>
</dbReference>
<dbReference type="InterPro" id="IPR037523">
    <property type="entry name" value="VOC_core"/>
</dbReference>
<protein>
    <submittedName>
        <fullName evidence="2">Lactoylglutathione lyase</fullName>
        <ecNumber evidence="2">4.4.1.5</ecNumber>
    </submittedName>
</protein>
<organism evidence="2 3">
    <name type="scientific">Rossellomorea pakistanensis</name>
    <dbReference type="NCBI Taxonomy" id="992288"/>
    <lineage>
        <taxon>Bacteria</taxon>
        <taxon>Bacillati</taxon>
        <taxon>Bacillota</taxon>
        <taxon>Bacilli</taxon>
        <taxon>Bacillales</taxon>
        <taxon>Bacillaceae</taxon>
        <taxon>Rossellomorea</taxon>
    </lineage>
</organism>
<dbReference type="Proteomes" id="UP001646157">
    <property type="component" value="Unassembled WGS sequence"/>
</dbReference>
<evidence type="ECO:0000259" key="1">
    <source>
        <dbReference type="PROSITE" id="PS51819"/>
    </source>
</evidence>
<dbReference type="Gene3D" id="3.10.180.10">
    <property type="entry name" value="2,3-Dihydroxybiphenyl 1,2-Dioxygenase, domain 1"/>
    <property type="match status" value="1"/>
</dbReference>
<dbReference type="GO" id="GO:0004462">
    <property type="term" value="F:lactoylglutathione lyase activity"/>
    <property type="evidence" value="ECO:0007669"/>
    <property type="project" value="UniProtKB-EC"/>
</dbReference>
<comment type="caution">
    <text evidence="2">The sequence shown here is derived from an EMBL/GenBank/DDBJ whole genome shotgun (WGS) entry which is preliminary data.</text>
</comment>
<dbReference type="InterPro" id="IPR029068">
    <property type="entry name" value="Glyas_Bleomycin-R_OHBP_Dase"/>
</dbReference>
<sequence>MKIKSHHIGIEVQNLEKSVEFYESIFNFKTVACFILENEKIVFLENNGVKVELIHSDSITTPTSTVHFSWEVDHLETMIETLSMHSLHPFEGPILLDNGWITVFYKGLDSEIIEIIQSSL</sequence>
<evidence type="ECO:0000313" key="3">
    <source>
        <dbReference type="Proteomes" id="UP001646157"/>
    </source>
</evidence>
<keyword evidence="2" id="KW-0456">Lyase</keyword>
<dbReference type="SUPFAM" id="SSF54593">
    <property type="entry name" value="Glyoxalase/Bleomycin resistance protein/Dihydroxybiphenyl dioxygenase"/>
    <property type="match status" value="1"/>
</dbReference>
<feature type="domain" description="VOC" evidence="1">
    <location>
        <begin position="4"/>
        <end position="118"/>
    </location>
</feature>
<dbReference type="EC" id="4.4.1.5" evidence="2"/>
<proteinExistence type="predicted"/>
<gene>
    <name evidence="2" type="ORF">JOC86_001696</name>
</gene>
<name>A0ABS2NBM7_9BACI</name>
<dbReference type="Pfam" id="PF13669">
    <property type="entry name" value="Glyoxalase_4"/>
    <property type="match status" value="1"/>
</dbReference>
<reference evidence="2 3" key="1">
    <citation type="submission" date="2021-01" db="EMBL/GenBank/DDBJ databases">
        <title>Genomic Encyclopedia of Type Strains, Phase IV (KMG-IV): sequencing the most valuable type-strain genomes for metagenomic binning, comparative biology and taxonomic classification.</title>
        <authorList>
            <person name="Goeker M."/>
        </authorList>
    </citation>
    <scope>NUCLEOTIDE SEQUENCE [LARGE SCALE GENOMIC DNA]</scope>
    <source>
        <strain evidence="2 3">DSM 24834</strain>
    </source>
</reference>
<keyword evidence="3" id="KW-1185">Reference proteome</keyword>
<evidence type="ECO:0000313" key="2">
    <source>
        <dbReference type="EMBL" id="MBM7585154.1"/>
    </source>
</evidence>
<accession>A0ABS2NBM7</accession>
<dbReference type="RefSeq" id="WP_205170487.1">
    <property type="nucleotide sequence ID" value="NZ_JAFBDZ010000002.1"/>
</dbReference>